<feature type="region of interest" description="Disordered" evidence="1">
    <location>
        <begin position="122"/>
        <end position="155"/>
    </location>
</feature>
<feature type="compositionally biased region" description="Basic and acidic residues" evidence="1">
    <location>
        <begin position="135"/>
        <end position="155"/>
    </location>
</feature>
<accession>A0A927A0A4</accession>
<dbReference type="Pfam" id="PF01797">
    <property type="entry name" value="Y1_Tnp"/>
    <property type="match status" value="1"/>
</dbReference>
<dbReference type="PANTHER" id="PTHR33360:SF2">
    <property type="entry name" value="TRANSPOSASE FOR INSERTION SEQUENCE ELEMENT IS200"/>
    <property type="match status" value="1"/>
</dbReference>
<evidence type="ECO:0000256" key="1">
    <source>
        <dbReference type="SAM" id="MobiDB-lite"/>
    </source>
</evidence>
<dbReference type="EMBL" id="JACJQU010000001">
    <property type="protein sequence ID" value="MBD2292010.1"/>
    <property type="molecule type" value="Genomic_DNA"/>
</dbReference>
<comment type="caution">
    <text evidence="3">The sequence shown here is derived from an EMBL/GenBank/DDBJ whole genome shotgun (WGS) entry which is preliminary data.</text>
</comment>
<dbReference type="NCBIfam" id="NF033573">
    <property type="entry name" value="transpos_IS200"/>
    <property type="match status" value="1"/>
</dbReference>
<evidence type="ECO:0000313" key="3">
    <source>
        <dbReference type="EMBL" id="MBD2292010.1"/>
    </source>
</evidence>
<dbReference type="PANTHER" id="PTHR33360">
    <property type="entry name" value="TRANSPOSASE FOR INSERTION SEQUENCE ELEMENT IS200"/>
    <property type="match status" value="1"/>
</dbReference>
<gene>
    <name evidence="3" type="primary">tnpA</name>
    <name evidence="3" type="ORF">H6G06_00575</name>
</gene>
<evidence type="ECO:0000313" key="4">
    <source>
        <dbReference type="Proteomes" id="UP000662185"/>
    </source>
</evidence>
<name>A0A927A0A4_9NOST</name>
<feature type="domain" description="Transposase IS200-like" evidence="2">
    <location>
        <begin position="3"/>
        <end position="117"/>
    </location>
</feature>
<dbReference type="GO" id="GO:0004803">
    <property type="term" value="F:transposase activity"/>
    <property type="evidence" value="ECO:0007669"/>
    <property type="project" value="InterPro"/>
</dbReference>
<protein>
    <submittedName>
        <fullName evidence="3">IS200/IS605 family transposase</fullName>
    </submittedName>
</protein>
<dbReference type="SMART" id="SM01321">
    <property type="entry name" value="Y1_Tnp"/>
    <property type="match status" value="1"/>
</dbReference>
<dbReference type="Proteomes" id="UP000662185">
    <property type="component" value="Unassembled WGS sequence"/>
</dbReference>
<evidence type="ECO:0000259" key="2">
    <source>
        <dbReference type="SMART" id="SM01321"/>
    </source>
</evidence>
<proteinExistence type="predicted"/>
<dbReference type="GO" id="GO:0003677">
    <property type="term" value="F:DNA binding"/>
    <property type="evidence" value="ECO:0007669"/>
    <property type="project" value="InterPro"/>
</dbReference>
<dbReference type="InterPro" id="IPR002686">
    <property type="entry name" value="Transposase_17"/>
</dbReference>
<organism evidence="3 4">
    <name type="scientific">Anabaena sphaerica FACHB-251</name>
    <dbReference type="NCBI Taxonomy" id="2692883"/>
    <lineage>
        <taxon>Bacteria</taxon>
        <taxon>Bacillati</taxon>
        <taxon>Cyanobacteriota</taxon>
        <taxon>Cyanophyceae</taxon>
        <taxon>Nostocales</taxon>
        <taxon>Nostocaceae</taxon>
        <taxon>Anabaena</taxon>
    </lineage>
</organism>
<dbReference type="RefSeq" id="WP_190556057.1">
    <property type="nucleotide sequence ID" value="NZ_JACJQU010000001.1"/>
</dbReference>
<keyword evidence="4" id="KW-1185">Reference proteome</keyword>
<reference evidence="4" key="1">
    <citation type="journal article" date="2020" name="ISME J.">
        <title>Comparative genomics reveals insights into cyanobacterial evolution and habitat adaptation.</title>
        <authorList>
            <person name="Chen M.Y."/>
            <person name="Teng W.K."/>
            <person name="Zhao L."/>
            <person name="Hu C.X."/>
            <person name="Zhou Y.K."/>
            <person name="Han B.P."/>
            <person name="Song L.R."/>
            <person name="Shu W.S."/>
        </authorList>
    </citation>
    <scope>NUCLEOTIDE SEQUENCE [LARGE SCALE GENOMIC DNA]</scope>
    <source>
        <strain evidence="4">FACHB-251</strain>
    </source>
</reference>
<dbReference type="InterPro" id="IPR036515">
    <property type="entry name" value="Transposase_17_sf"/>
</dbReference>
<sequence>MALWRLYYHVVWATKKREPLITNDVEEKFYGYLIGKADHLGCIIHAIGGMEDHIHFVVSIPPKLSVAEFVKTLKGSSAYHYNHTLGKTQQFAWQEGYGVFSLGGKQLQEAIEYVDNQKKHHQNKTTVPLLEQETDLDKPPENKTKPKIPENKFPD</sequence>
<dbReference type="Gene3D" id="3.30.70.1290">
    <property type="entry name" value="Transposase IS200-like"/>
    <property type="match status" value="1"/>
</dbReference>
<dbReference type="AlphaFoldDB" id="A0A927A0A4"/>
<dbReference type="GO" id="GO:0006313">
    <property type="term" value="P:DNA transposition"/>
    <property type="evidence" value="ECO:0007669"/>
    <property type="project" value="InterPro"/>
</dbReference>
<dbReference type="SUPFAM" id="SSF143422">
    <property type="entry name" value="Transposase IS200-like"/>
    <property type="match status" value="1"/>
</dbReference>